<keyword evidence="6 8" id="KW-1133">Transmembrane helix</keyword>
<evidence type="ECO:0000256" key="6">
    <source>
        <dbReference type="ARBA" id="ARBA00022989"/>
    </source>
</evidence>
<name>A0ABR6X7J6_9BURK</name>
<feature type="transmembrane region" description="Helical" evidence="8">
    <location>
        <begin position="120"/>
        <end position="138"/>
    </location>
</feature>
<evidence type="ECO:0000256" key="1">
    <source>
        <dbReference type="ARBA" id="ARBA00003475"/>
    </source>
</evidence>
<proteinExistence type="predicted"/>
<evidence type="ECO:0000256" key="8">
    <source>
        <dbReference type="SAM" id="Phobius"/>
    </source>
</evidence>
<feature type="domain" description="Methylamine utilisation protein MauE" evidence="9">
    <location>
        <begin position="6"/>
        <end position="135"/>
    </location>
</feature>
<dbReference type="Proteomes" id="UP000648257">
    <property type="component" value="Unassembled WGS sequence"/>
</dbReference>
<dbReference type="RefSeq" id="WP_186923853.1">
    <property type="nucleotide sequence ID" value="NZ_JACOFW010000020.1"/>
</dbReference>
<evidence type="ECO:0000256" key="7">
    <source>
        <dbReference type="ARBA" id="ARBA00023136"/>
    </source>
</evidence>
<dbReference type="InterPro" id="IPR009908">
    <property type="entry name" value="Methylamine_util_MauE"/>
</dbReference>
<evidence type="ECO:0000256" key="2">
    <source>
        <dbReference type="ARBA" id="ARBA00004141"/>
    </source>
</evidence>
<evidence type="ECO:0000259" key="9">
    <source>
        <dbReference type="Pfam" id="PF07291"/>
    </source>
</evidence>
<gene>
    <name evidence="10" type="ORF">H8K52_15695</name>
</gene>
<sequence length="183" mass="20658">MTMQDTIVPVIVLGLACIFFFAAVGKLRSFTSFQNNLTQSFGISPNLSKLIVPILIGTELLIAIALFSSNSSRILQLTLFVASILFLIFSLVVAYQFFSKDLVRCNCFGEAERPVSAYDLMRNFLLLSATIYATYANHHVEINTHMQAPAIIYWLQFGIALTLCLLMMHFHEFFSTIFSDKDY</sequence>
<feature type="transmembrane region" description="Helical" evidence="8">
    <location>
        <begin position="150"/>
        <end position="170"/>
    </location>
</feature>
<protein>
    <recommendedName>
        <fullName evidence="4">Methylamine utilization protein MauE</fullName>
    </recommendedName>
</protein>
<evidence type="ECO:0000256" key="3">
    <source>
        <dbReference type="ARBA" id="ARBA00004856"/>
    </source>
</evidence>
<keyword evidence="7 8" id="KW-0472">Membrane</keyword>
<evidence type="ECO:0000313" key="10">
    <source>
        <dbReference type="EMBL" id="MBC3808785.1"/>
    </source>
</evidence>
<feature type="transmembrane region" description="Helical" evidence="8">
    <location>
        <begin position="7"/>
        <end position="27"/>
    </location>
</feature>
<organism evidence="10 11">
    <name type="scientific">Undibacterium seohonense</name>
    <dbReference type="NCBI Taxonomy" id="1344950"/>
    <lineage>
        <taxon>Bacteria</taxon>
        <taxon>Pseudomonadati</taxon>
        <taxon>Pseudomonadota</taxon>
        <taxon>Betaproteobacteria</taxon>
        <taxon>Burkholderiales</taxon>
        <taxon>Oxalobacteraceae</taxon>
        <taxon>Undibacterium</taxon>
    </lineage>
</organism>
<dbReference type="Pfam" id="PF07291">
    <property type="entry name" value="MauE"/>
    <property type="match status" value="1"/>
</dbReference>
<comment type="pathway">
    <text evidence="3">One-carbon metabolism; methylamine degradation.</text>
</comment>
<keyword evidence="11" id="KW-1185">Reference proteome</keyword>
<comment type="function">
    <text evidence="1">May be specifically involved in the processing, transport, and/or maturation of the MADH beta-subunit.</text>
</comment>
<evidence type="ECO:0000256" key="5">
    <source>
        <dbReference type="ARBA" id="ARBA00022692"/>
    </source>
</evidence>
<reference evidence="10 11" key="1">
    <citation type="submission" date="2020-08" db="EMBL/GenBank/DDBJ databases">
        <title>Novel species isolated from subtropical streams in China.</title>
        <authorList>
            <person name="Lu H."/>
        </authorList>
    </citation>
    <scope>NUCLEOTIDE SEQUENCE [LARGE SCALE GENOMIC DNA]</scope>
    <source>
        <strain evidence="10 11">KACC 16656</strain>
    </source>
</reference>
<keyword evidence="5 8" id="KW-0812">Transmembrane</keyword>
<dbReference type="EMBL" id="JACOFW010000020">
    <property type="protein sequence ID" value="MBC3808785.1"/>
    <property type="molecule type" value="Genomic_DNA"/>
</dbReference>
<comment type="caution">
    <text evidence="10">The sequence shown here is derived from an EMBL/GenBank/DDBJ whole genome shotgun (WGS) entry which is preliminary data.</text>
</comment>
<comment type="subcellular location">
    <subcellularLocation>
        <location evidence="2">Membrane</location>
        <topology evidence="2">Multi-pass membrane protein</topology>
    </subcellularLocation>
</comment>
<accession>A0ABR6X7J6</accession>
<feature type="transmembrane region" description="Helical" evidence="8">
    <location>
        <begin position="74"/>
        <end position="98"/>
    </location>
</feature>
<feature type="transmembrane region" description="Helical" evidence="8">
    <location>
        <begin position="47"/>
        <end position="67"/>
    </location>
</feature>
<evidence type="ECO:0000256" key="4">
    <source>
        <dbReference type="ARBA" id="ARBA00019078"/>
    </source>
</evidence>
<evidence type="ECO:0000313" key="11">
    <source>
        <dbReference type="Proteomes" id="UP000648257"/>
    </source>
</evidence>